<evidence type="ECO:0000313" key="2">
    <source>
        <dbReference type="EMBL" id="QDV87039.1"/>
    </source>
</evidence>
<dbReference type="SUPFAM" id="SSF53098">
    <property type="entry name" value="Ribonuclease H-like"/>
    <property type="match status" value="1"/>
</dbReference>
<dbReference type="Proteomes" id="UP000318081">
    <property type="component" value="Chromosome"/>
</dbReference>
<dbReference type="EMBL" id="CP036432">
    <property type="protein sequence ID" value="QDV86961.1"/>
    <property type="molecule type" value="Genomic_DNA"/>
</dbReference>
<protein>
    <submittedName>
        <fullName evidence="1">Uncharacterized protein</fullName>
    </submittedName>
</protein>
<keyword evidence="3" id="KW-1185">Reference proteome</keyword>
<dbReference type="InterPro" id="IPR036397">
    <property type="entry name" value="RNaseH_sf"/>
</dbReference>
<sequence length="162" mass="18529">MIYLGVDPGASGAIVAIDGNEIMHARNDWTERDVSDWLSAFEPLKDDYCFAILEQVSAMPKQGVSSTFKFGRSYGFLRGLLIAHRIPFETVTPAKWQQVMRCRSKGDKNVTKARAQELFPTHKWTHRTADAVLLAEYGRRTMAERVMHQRLDDERRNITEGK</sequence>
<organism evidence="1 3">
    <name type="scientific">Stieleria magnilauensis</name>
    <dbReference type="NCBI Taxonomy" id="2527963"/>
    <lineage>
        <taxon>Bacteria</taxon>
        <taxon>Pseudomonadati</taxon>
        <taxon>Planctomycetota</taxon>
        <taxon>Planctomycetia</taxon>
        <taxon>Pirellulales</taxon>
        <taxon>Pirellulaceae</taxon>
        <taxon>Stieleria</taxon>
    </lineage>
</organism>
<proteinExistence type="predicted"/>
<name>A0ABX5Y0B8_9BACT</name>
<reference evidence="1 3" key="1">
    <citation type="submission" date="2019-02" db="EMBL/GenBank/DDBJ databases">
        <title>Deep-cultivation of Planctomycetes and their phenomic and genomic characterization uncovers novel biology.</title>
        <authorList>
            <person name="Wiegand S."/>
            <person name="Jogler M."/>
            <person name="Boedeker C."/>
            <person name="Pinto D."/>
            <person name="Vollmers J."/>
            <person name="Rivas-Marin E."/>
            <person name="Kohn T."/>
            <person name="Peeters S.H."/>
            <person name="Heuer A."/>
            <person name="Rast P."/>
            <person name="Oberbeckmann S."/>
            <person name="Bunk B."/>
            <person name="Jeske O."/>
            <person name="Meyerdierks A."/>
            <person name="Storesund J.E."/>
            <person name="Kallscheuer N."/>
            <person name="Luecker S."/>
            <person name="Lage O.M."/>
            <person name="Pohl T."/>
            <person name="Merkel B.J."/>
            <person name="Hornburger P."/>
            <person name="Mueller R.-W."/>
            <person name="Bruemmer F."/>
            <person name="Labrenz M."/>
            <person name="Spormann A.M."/>
            <person name="Op den Camp H."/>
            <person name="Overmann J."/>
            <person name="Amann R."/>
            <person name="Jetten M.S.M."/>
            <person name="Mascher T."/>
            <person name="Medema M.H."/>
            <person name="Devos D.P."/>
            <person name="Kaster A.-K."/>
            <person name="Ovreas L."/>
            <person name="Rohde M."/>
            <person name="Galperin M.Y."/>
            <person name="Jogler C."/>
        </authorList>
    </citation>
    <scope>NUCLEOTIDE SEQUENCE [LARGE SCALE GENOMIC DNA]</scope>
    <source>
        <strain evidence="1 3">TBK1r</strain>
    </source>
</reference>
<dbReference type="RefSeq" id="WP_145218470.1">
    <property type="nucleotide sequence ID" value="NZ_CP036432.1"/>
</dbReference>
<accession>A0ABX5Y0B8</accession>
<dbReference type="InterPro" id="IPR012337">
    <property type="entry name" value="RNaseH-like_sf"/>
</dbReference>
<dbReference type="Gene3D" id="3.30.420.10">
    <property type="entry name" value="Ribonuclease H-like superfamily/Ribonuclease H"/>
    <property type="match status" value="1"/>
</dbReference>
<dbReference type="EMBL" id="CP036432">
    <property type="protein sequence ID" value="QDV87039.1"/>
    <property type="molecule type" value="Genomic_DNA"/>
</dbReference>
<evidence type="ECO:0000313" key="1">
    <source>
        <dbReference type="EMBL" id="QDV86961.1"/>
    </source>
</evidence>
<gene>
    <name evidence="1" type="ORF">TBK1r_59880</name>
    <name evidence="2" type="ORF">TBK1r_60660</name>
</gene>
<dbReference type="CDD" id="cd22992">
    <property type="entry name" value="MOC1"/>
    <property type="match status" value="1"/>
</dbReference>
<evidence type="ECO:0000313" key="3">
    <source>
        <dbReference type="Proteomes" id="UP000318081"/>
    </source>
</evidence>